<evidence type="ECO:0000313" key="3">
    <source>
        <dbReference type="Proteomes" id="UP000198711"/>
    </source>
</evidence>
<dbReference type="PROSITE" id="PS51257">
    <property type="entry name" value="PROKAR_LIPOPROTEIN"/>
    <property type="match status" value="1"/>
</dbReference>
<evidence type="ECO:0008006" key="4">
    <source>
        <dbReference type="Google" id="ProtNLM"/>
    </source>
</evidence>
<organism evidence="2 3">
    <name type="scientific">Hydrobacter penzbergensis</name>
    <dbReference type="NCBI Taxonomy" id="1235997"/>
    <lineage>
        <taxon>Bacteria</taxon>
        <taxon>Pseudomonadati</taxon>
        <taxon>Bacteroidota</taxon>
        <taxon>Chitinophagia</taxon>
        <taxon>Chitinophagales</taxon>
        <taxon>Chitinophagaceae</taxon>
        <taxon>Hydrobacter</taxon>
    </lineage>
</organism>
<evidence type="ECO:0000256" key="1">
    <source>
        <dbReference type="SAM" id="SignalP"/>
    </source>
</evidence>
<gene>
    <name evidence="2" type="ORF">SAMN05444410_108117</name>
</gene>
<feature type="chain" id="PRO_5036498021" description="DUF4878 domain-containing protein" evidence="1">
    <location>
        <begin position="20"/>
        <end position="133"/>
    </location>
</feature>
<dbReference type="AlphaFoldDB" id="A0A8X8IGG8"/>
<reference evidence="2 3" key="1">
    <citation type="submission" date="2016-10" db="EMBL/GenBank/DDBJ databases">
        <authorList>
            <person name="Varghese N."/>
            <person name="Submissions S."/>
        </authorList>
    </citation>
    <scope>NUCLEOTIDE SEQUENCE [LARGE SCALE GENOMIC DNA]</scope>
    <source>
        <strain evidence="2 3">DSM 25353</strain>
    </source>
</reference>
<dbReference type="Proteomes" id="UP000198711">
    <property type="component" value="Unassembled WGS sequence"/>
</dbReference>
<dbReference type="EMBL" id="FNNO01000008">
    <property type="protein sequence ID" value="SDX04156.1"/>
    <property type="molecule type" value="Genomic_DNA"/>
</dbReference>
<evidence type="ECO:0000313" key="2">
    <source>
        <dbReference type="EMBL" id="SDX04156.1"/>
    </source>
</evidence>
<name>A0A8X8IGG8_9BACT</name>
<keyword evidence="1" id="KW-0732">Signal</keyword>
<accession>A0A8X8IGG8</accession>
<keyword evidence="3" id="KW-1185">Reference proteome</keyword>
<comment type="caution">
    <text evidence="2">The sequence shown here is derived from an EMBL/GenBank/DDBJ whole genome shotgun (WGS) entry which is preliminary data.</text>
</comment>
<proteinExistence type="predicted"/>
<protein>
    <recommendedName>
        <fullName evidence="4">DUF4878 domain-containing protein</fullName>
    </recommendedName>
</protein>
<dbReference type="RefSeq" id="WP_092723944.1">
    <property type="nucleotide sequence ID" value="NZ_FNNO01000008.1"/>
</dbReference>
<sequence>MKRILVPTLLFLAACSPVAKEYPVAENSFDAGREFIDACLKGDFEKAEFYMLKDSANSSYLKNIESLYRKNSREGRQQLREASINIREVDDLSQDSSIINYNNSFDTTAHKVKVLRKNGQWLVDLKYTYNPNL</sequence>
<feature type="signal peptide" evidence="1">
    <location>
        <begin position="1"/>
        <end position="19"/>
    </location>
</feature>